<accession>A0A2P2R035</accession>
<reference evidence="1" key="1">
    <citation type="submission" date="2018-02" db="EMBL/GenBank/DDBJ databases">
        <title>Rhizophora mucronata_Transcriptome.</title>
        <authorList>
            <person name="Meera S.P."/>
            <person name="Sreeshan A."/>
            <person name="Augustine A."/>
        </authorList>
    </citation>
    <scope>NUCLEOTIDE SEQUENCE</scope>
    <source>
        <tissue evidence="1">Leaf</tissue>
    </source>
</reference>
<dbReference type="EMBL" id="GGEC01092027">
    <property type="protein sequence ID" value="MBX72511.1"/>
    <property type="molecule type" value="Transcribed_RNA"/>
</dbReference>
<dbReference type="AlphaFoldDB" id="A0A2P2R035"/>
<proteinExistence type="predicted"/>
<evidence type="ECO:0000313" key="1">
    <source>
        <dbReference type="EMBL" id="MBX72511.1"/>
    </source>
</evidence>
<sequence>MTSQIPREHSSTHEDIIVEILCHSKPSKELYQNTH</sequence>
<name>A0A2P2R035_RHIMU</name>
<protein>
    <submittedName>
        <fullName evidence="1">Uncharacterized protein</fullName>
    </submittedName>
</protein>
<organism evidence="1">
    <name type="scientific">Rhizophora mucronata</name>
    <name type="common">Asiatic mangrove</name>
    <dbReference type="NCBI Taxonomy" id="61149"/>
    <lineage>
        <taxon>Eukaryota</taxon>
        <taxon>Viridiplantae</taxon>
        <taxon>Streptophyta</taxon>
        <taxon>Embryophyta</taxon>
        <taxon>Tracheophyta</taxon>
        <taxon>Spermatophyta</taxon>
        <taxon>Magnoliopsida</taxon>
        <taxon>eudicotyledons</taxon>
        <taxon>Gunneridae</taxon>
        <taxon>Pentapetalae</taxon>
        <taxon>rosids</taxon>
        <taxon>fabids</taxon>
        <taxon>Malpighiales</taxon>
        <taxon>Rhizophoraceae</taxon>
        <taxon>Rhizophora</taxon>
    </lineage>
</organism>